<gene>
    <name evidence="3" type="ORF">GSLYS_00006560001</name>
</gene>
<dbReference type="EMBL" id="CAXITT010000117">
    <property type="protein sequence ID" value="CAL1532496.1"/>
    <property type="molecule type" value="Genomic_DNA"/>
</dbReference>
<comment type="caution">
    <text evidence="3">The sequence shown here is derived from an EMBL/GenBank/DDBJ whole genome shotgun (WGS) entry which is preliminary data.</text>
</comment>
<feature type="chain" id="PRO_5043965580" description="VWFC domain-containing protein" evidence="1">
    <location>
        <begin position="22"/>
        <end position="110"/>
    </location>
</feature>
<evidence type="ECO:0000259" key="2">
    <source>
        <dbReference type="SMART" id="SM00215"/>
    </source>
</evidence>
<accession>A0AAV2HGQ0</accession>
<feature type="signal peptide" evidence="1">
    <location>
        <begin position="1"/>
        <end position="21"/>
    </location>
</feature>
<name>A0AAV2HGQ0_LYMST</name>
<reference evidence="3 4" key="1">
    <citation type="submission" date="2024-04" db="EMBL/GenBank/DDBJ databases">
        <authorList>
            <consortium name="Genoscope - CEA"/>
            <person name="William W."/>
        </authorList>
    </citation>
    <scope>NUCLEOTIDE SEQUENCE [LARGE SCALE GENOMIC DNA]</scope>
</reference>
<evidence type="ECO:0000256" key="1">
    <source>
        <dbReference type="SAM" id="SignalP"/>
    </source>
</evidence>
<dbReference type="SMART" id="SM00215">
    <property type="entry name" value="VWC_out"/>
    <property type="match status" value="1"/>
</dbReference>
<protein>
    <recommendedName>
        <fullName evidence="2">VWFC domain-containing protein</fullName>
    </recommendedName>
</protein>
<keyword evidence="1" id="KW-0732">Signal</keyword>
<proteinExistence type="predicted"/>
<dbReference type="AlphaFoldDB" id="A0AAV2HGQ0"/>
<evidence type="ECO:0000313" key="4">
    <source>
        <dbReference type="Proteomes" id="UP001497497"/>
    </source>
</evidence>
<dbReference type="Proteomes" id="UP001497497">
    <property type="component" value="Unassembled WGS sequence"/>
</dbReference>
<sequence>MEIIMMKLCCILAMMIPMVMSDCKLNGQVYKNGDMVPSQDCNICTCIGTGIACTEVFCPSVTCTINGVVYKKGARVPVDSCNTCTCMGLEKIVCTDMACIPIIRPPSARI</sequence>
<keyword evidence="4" id="KW-1185">Reference proteome</keyword>
<dbReference type="SUPFAM" id="SSF57603">
    <property type="entry name" value="FnI-like domain"/>
    <property type="match status" value="2"/>
</dbReference>
<feature type="domain" description="VWFC" evidence="2">
    <location>
        <begin position="23"/>
        <end position="86"/>
    </location>
</feature>
<dbReference type="Pfam" id="PF00093">
    <property type="entry name" value="VWC"/>
    <property type="match status" value="1"/>
</dbReference>
<organism evidence="3 4">
    <name type="scientific">Lymnaea stagnalis</name>
    <name type="common">Great pond snail</name>
    <name type="synonym">Helix stagnalis</name>
    <dbReference type="NCBI Taxonomy" id="6523"/>
    <lineage>
        <taxon>Eukaryota</taxon>
        <taxon>Metazoa</taxon>
        <taxon>Spiralia</taxon>
        <taxon>Lophotrochozoa</taxon>
        <taxon>Mollusca</taxon>
        <taxon>Gastropoda</taxon>
        <taxon>Heterobranchia</taxon>
        <taxon>Euthyneura</taxon>
        <taxon>Panpulmonata</taxon>
        <taxon>Hygrophila</taxon>
        <taxon>Lymnaeoidea</taxon>
        <taxon>Lymnaeidae</taxon>
        <taxon>Lymnaea</taxon>
    </lineage>
</organism>
<dbReference type="Gene3D" id="2.10.70.10">
    <property type="entry name" value="Complement Module, domain 1"/>
    <property type="match status" value="2"/>
</dbReference>
<evidence type="ECO:0000313" key="3">
    <source>
        <dbReference type="EMBL" id="CAL1532496.1"/>
    </source>
</evidence>
<dbReference type="InterPro" id="IPR001007">
    <property type="entry name" value="VWF_dom"/>
</dbReference>